<proteinExistence type="predicted"/>
<dbReference type="EC" id="3.4.24.84" evidence="1"/>
<organism evidence="1">
    <name type="scientific">Ganoderma boninense</name>
    <dbReference type="NCBI Taxonomy" id="34458"/>
    <lineage>
        <taxon>Eukaryota</taxon>
        <taxon>Fungi</taxon>
        <taxon>Dikarya</taxon>
        <taxon>Basidiomycota</taxon>
        <taxon>Agaricomycotina</taxon>
        <taxon>Agaricomycetes</taxon>
        <taxon>Polyporales</taxon>
        <taxon>Polyporaceae</taxon>
        <taxon>Ganoderma</taxon>
    </lineage>
</organism>
<evidence type="ECO:0000313" key="1">
    <source>
        <dbReference type="EMBL" id="VWO99819.1"/>
    </source>
</evidence>
<keyword evidence="1" id="KW-0645">Protease</keyword>
<keyword evidence="1" id="KW-0378">Hydrolase</keyword>
<protein>
    <submittedName>
        <fullName evidence="1">CAAX prenyl protease (EC)</fullName>
        <ecNumber evidence="1">3.4.24.84</ecNumber>
    </submittedName>
</protein>
<reference evidence="1" key="1">
    <citation type="submission" date="2019-10" db="EMBL/GenBank/DDBJ databases">
        <authorList>
            <person name="Nor Muhammad N."/>
        </authorList>
    </citation>
    <scope>NUCLEOTIDE SEQUENCE</scope>
</reference>
<dbReference type="GO" id="GO:0006508">
    <property type="term" value="P:proteolysis"/>
    <property type="evidence" value="ECO:0007669"/>
    <property type="project" value="UniProtKB-KW"/>
</dbReference>
<gene>
    <name evidence="1" type="primary">G4MNG8</name>
</gene>
<dbReference type="AlphaFoldDB" id="A0A5K1K4E2"/>
<sequence length="164" mass="18310">MSNGTRRLAAMINPSGDAFPDDDSTKLIELQAAGRCPGAARHVLLRWTNGQNGHVSYTQLIHLIGGQGNYAFYTPQVQPHSEASRQFSTFYPLGYYTRAQRDQIIALAQSIPFDRNSHVNNCCVWMRDLLRAMVAYGLLRKDIFDRVVAATPLERLVPRSDGTA</sequence>
<name>A0A5K1K4E2_9APHY</name>
<accession>A0A5K1K4E2</accession>
<dbReference type="EMBL" id="LR727930">
    <property type="protein sequence ID" value="VWO99819.1"/>
    <property type="molecule type" value="Genomic_DNA"/>
</dbReference>
<dbReference type="GO" id="GO:0008233">
    <property type="term" value="F:peptidase activity"/>
    <property type="evidence" value="ECO:0007669"/>
    <property type="project" value="UniProtKB-KW"/>
</dbReference>